<evidence type="ECO:0000313" key="2">
    <source>
        <dbReference type="Proteomes" id="UP000696280"/>
    </source>
</evidence>
<dbReference type="AlphaFoldDB" id="A0A9N9L0C8"/>
<reference evidence="1" key="1">
    <citation type="submission" date="2021-07" db="EMBL/GenBank/DDBJ databases">
        <authorList>
            <person name="Durling M."/>
        </authorList>
    </citation>
    <scope>NUCLEOTIDE SEQUENCE</scope>
</reference>
<proteinExistence type="predicted"/>
<accession>A0A9N9L0C8</accession>
<dbReference type="Proteomes" id="UP000696280">
    <property type="component" value="Unassembled WGS sequence"/>
</dbReference>
<name>A0A9N9L0C8_9HELO</name>
<evidence type="ECO:0000313" key="1">
    <source>
        <dbReference type="EMBL" id="CAG8954732.1"/>
    </source>
</evidence>
<protein>
    <submittedName>
        <fullName evidence="1">Uncharacterized protein</fullName>
    </submittedName>
</protein>
<keyword evidence="2" id="KW-1185">Reference proteome</keyword>
<organism evidence="1 2">
    <name type="scientific">Hymenoscyphus fraxineus</name>
    <dbReference type="NCBI Taxonomy" id="746836"/>
    <lineage>
        <taxon>Eukaryota</taxon>
        <taxon>Fungi</taxon>
        <taxon>Dikarya</taxon>
        <taxon>Ascomycota</taxon>
        <taxon>Pezizomycotina</taxon>
        <taxon>Leotiomycetes</taxon>
        <taxon>Helotiales</taxon>
        <taxon>Helotiaceae</taxon>
        <taxon>Hymenoscyphus</taxon>
    </lineage>
</organism>
<sequence>MQPPPPRVRSAFPISIPHQAGYTIRLPLLRLVLHTRAHEKVLDYVTRIPKYYAVQIPLSGFLTGDVQDAGELFSVGWRVGGVFGDETEDVEFIPEDAGEDDPYSGARGAGGDCAVDGWEGAVGEEF</sequence>
<gene>
    <name evidence="1" type="ORF">HYFRA_00004655</name>
</gene>
<dbReference type="EMBL" id="CAJVRL010000057">
    <property type="protein sequence ID" value="CAG8954732.1"/>
    <property type="molecule type" value="Genomic_DNA"/>
</dbReference>
<comment type="caution">
    <text evidence="1">The sequence shown here is derived from an EMBL/GenBank/DDBJ whole genome shotgun (WGS) entry which is preliminary data.</text>
</comment>